<dbReference type="EMBL" id="RDPI01000019">
    <property type="protein sequence ID" value="MBF4374499.1"/>
    <property type="molecule type" value="Genomic_DNA"/>
</dbReference>
<protein>
    <submittedName>
        <fullName evidence="2">Uncharacterized protein</fullName>
    </submittedName>
</protein>
<gene>
    <name evidence="2" type="ORF">EAY46_15625</name>
</gene>
<evidence type="ECO:0000256" key="1">
    <source>
        <dbReference type="SAM" id="Phobius"/>
    </source>
</evidence>
<keyword evidence="1" id="KW-0472">Membrane</keyword>
<organism evidence="2 3">
    <name type="scientific">Vibrio anguillarum</name>
    <name type="common">Listonella anguillarum</name>
    <dbReference type="NCBI Taxonomy" id="55601"/>
    <lineage>
        <taxon>Bacteria</taxon>
        <taxon>Pseudomonadati</taxon>
        <taxon>Pseudomonadota</taxon>
        <taxon>Gammaproteobacteria</taxon>
        <taxon>Vibrionales</taxon>
        <taxon>Vibrionaceae</taxon>
        <taxon>Vibrio</taxon>
    </lineage>
</organism>
<reference evidence="2 3" key="1">
    <citation type="journal article" date="2021" name="PeerJ">
        <title>Analysis of 44 Vibrio anguillarum genomes reveals high genetic diversity.</title>
        <authorList>
            <person name="Hansen M.J."/>
            <person name="Dalsgaard I."/>
        </authorList>
    </citation>
    <scope>NUCLEOTIDE SEQUENCE [LARGE SCALE GENOMIC DNA]</scope>
    <source>
        <strain evidence="2 3">040915-1/1B</strain>
    </source>
</reference>
<evidence type="ECO:0000313" key="3">
    <source>
        <dbReference type="Proteomes" id="UP000726136"/>
    </source>
</evidence>
<evidence type="ECO:0000313" key="2">
    <source>
        <dbReference type="EMBL" id="MBF4374499.1"/>
    </source>
</evidence>
<keyword evidence="1" id="KW-1133">Transmembrane helix</keyword>
<proteinExistence type="predicted"/>
<keyword evidence="1" id="KW-0812">Transmembrane</keyword>
<comment type="caution">
    <text evidence="2">The sequence shown here is derived from an EMBL/GenBank/DDBJ whole genome shotgun (WGS) entry which is preliminary data.</text>
</comment>
<sequence>MKMKMCFYLSILIGFIINYAMIRSGIPSLIALLIAFIVTMVCMYASKRLYFLNDENQQLKRLNEQLNNPDNVQPLSPDLLTRMNAIRLAAEETKARQRRQS</sequence>
<feature type="transmembrane region" description="Helical" evidence="1">
    <location>
        <begin position="28"/>
        <end position="46"/>
    </location>
</feature>
<accession>A0ABR9Z8S4</accession>
<name>A0ABR9Z8S4_VIBAN</name>
<feature type="transmembrane region" description="Helical" evidence="1">
    <location>
        <begin position="5"/>
        <end position="22"/>
    </location>
</feature>
<dbReference type="Proteomes" id="UP000726136">
    <property type="component" value="Unassembled WGS sequence"/>
</dbReference>
<keyword evidence="3" id="KW-1185">Reference proteome</keyword>